<sequence>MRNSVLAGIAATLILFTGCTSAAAPSNSSSPAASQPAPAASATSAAPTSAAPSASATAESDLTRAAACLEIGKTANEAATTLNTALKDIGSDPKKSLSALKEFSKTMNASIAKLEDPAVKAQSEKAVAAVEEVSAALEKLIKNPTADALNKLSEPLAKVDAEFTAIGTVCGG</sequence>
<accession>A0A2A9CNM3</accession>
<keyword evidence="2" id="KW-0732">Signal</keyword>
<gene>
    <name evidence="3" type="ORF">ATK74_0586</name>
</gene>
<feature type="signal peptide" evidence="2">
    <location>
        <begin position="1"/>
        <end position="22"/>
    </location>
</feature>
<evidence type="ECO:0000256" key="2">
    <source>
        <dbReference type="SAM" id="SignalP"/>
    </source>
</evidence>
<evidence type="ECO:0000313" key="3">
    <source>
        <dbReference type="EMBL" id="PFG16057.1"/>
    </source>
</evidence>
<comment type="caution">
    <text evidence="3">The sequence shown here is derived from an EMBL/GenBank/DDBJ whole genome shotgun (WGS) entry which is preliminary data.</text>
</comment>
<dbReference type="RefSeq" id="WP_098459634.1">
    <property type="nucleotide sequence ID" value="NZ_PDJC01000001.1"/>
</dbReference>
<reference evidence="3 4" key="1">
    <citation type="submission" date="2017-10" db="EMBL/GenBank/DDBJ databases">
        <title>Sequencing the genomes of 1000 actinobacteria strains.</title>
        <authorList>
            <person name="Klenk H.-P."/>
        </authorList>
    </citation>
    <scope>NUCLEOTIDE SEQUENCE [LARGE SCALE GENOMIC DNA]</scope>
    <source>
        <strain evidence="3 4">DSM 15597</strain>
    </source>
</reference>
<dbReference type="AlphaFoldDB" id="A0A2A9CNM3"/>
<dbReference type="PROSITE" id="PS51257">
    <property type="entry name" value="PROKAR_LIPOPROTEIN"/>
    <property type="match status" value="1"/>
</dbReference>
<dbReference type="Proteomes" id="UP000226079">
    <property type="component" value="Unassembled WGS sequence"/>
</dbReference>
<keyword evidence="4" id="KW-1185">Reference proteome</keyword>
<feature type="region of interest" description="Disordered" evidence="1">
    <location>
        <begin position="25"/>
        <end position="57"/>
    </location>
</feature>
<proteinExistence type="predicted"/>
<dbReference type="EMBL" id="PDJC01000001">
    <property type="protein sequence ID" value="PFG16057.1"/>
    <property type="molecule type" value="Genomic_DNA"/>
</dbReference>
<evidence type="ECO:0000256" key="1">
    <source>
        <dbReference type="SAM" id="MobiDB-lite"/>
    </source>
</evidence>
<feature type="chain" id="PRO_5039010399" evidence="2">
    <location>
        <begin position="23"/>
        <end position="172"/>
    </location>
</feature>
<evidence type="ECO:0000313" key="4">
    <source>
        <dbReference type="Proteomes" id="UP000226079"/>
    </source>
</evidence>
<protein>
    <submittedName>
        <fullName evidence="3">Uncharacterized protein</fullName>
    </submittedName>
</protein>
<name>A0A2A9CNM3_9ACTN</name>
<organism evidence="3 4">
    <name type="scientific">Propionicimonas paludicola</name>
    <dbReference type="NCBI Taxonomy" id="185243"/>
    <lineage>
        <taxon>Bacteria</taxon>
        <taxon>Bacillati</taxon>
        <taxon>Actinomycetota</taxon>
        <taxon>Actinomycetes</taxon>
        <taxon>Propionibacteriales</taxon>
        <taxon>Nocardioidaceae</taxon>
        <taxon>Propionicimonas</taxon>
    </lineage>
</organism>